<evidence type="ECO:0000256" key="8">
    <source>
        <dbReference type="ARBA" id="ARBA00023136"/>
    </source>
</evidence>
<keyword evidence="3 9" id="KW-0812">Transmembrane</keyword>
<keyword evidence="13" id="KW-1185">Reference proteome</keyword>
<feature type="domain" description="ABC transporter" evidence="10">
    <location>
        <begin position="775"/>
        <end position="1007"/>
    </location>
</feature>
<dbReference type="InterPro" id="IPR003439">
    <property type="entry name" value="ABC_transporter-like_ATP-bd"/>
</dbReference>
<evidence type="ECO:0000256" key="5">
    <source>
        <dbReference type="ARBA" id="ARBA00022741"/>
    </source>
</evidence>
<dbReference type="InterPro" id="IPR044726">
    <property type="entry name" value="ABCC_6TM_D2"/>
</dbReference>
<dbReference type="Pfam" id="PF00664">
    <property type="entry name" value="ABC_membrane"/>
    <property type="match status" value="1"/>
</dbReference>
<dbReference type="AlphaFoldDB" id="A0A1R0GPQ7"/>
<dbReference type="PROSITE" id="PS50893">
    <property type="entry name" value="ABC_TRANSPORTER_2"/>
    <property type="match status" value="2"/>
</dbReference>
<keyword evidence="7 9" id="KW-1133">Transmembrane helix</keyword>
<accession>A0A1R0GPQ7</accession>
<feature type="transmembrane region" description="Helical" evidence="9">
    <location>
        <begin position="12"/>
        <end position="38"/>
    </location>
</feature>
<dbReference type="STRING" id="133383.A0A1R0GPQ7"/>
<protein>
    <submittedName>
        <fullName evidence="12">Canalicular multispecific organic anion transporter 1</fullName>
    </submittedName>
</protein>
<dbReference type="Pfam" id="PF00005">
    <property type="entry name" value="ABC_tran"/>
    <property type="match status" value="2"/>
</dbReference>
<dbReference type="InterPro" id="IPR036640">
    <property type="entry name" value="ABC1_TM_sf"/>
</dbReference>
<organism evidence="12 13">
    <name type="scientific">Smittium mucronatum</name>
    <dbReference type="NCBI Taxonomy" id="133383"/>
    <lineage>
        <taxon>Eukaryota</taxon>
        <taxon>Fungi</taxon>
        <taxon>Fungi incertae sedis</taxon>
        <taxon>Zoopagomycota</taxon>
        <taxon>Kickxellomycotina</taxon>
        <taxon>Harpellomycetes</taxon>
        <taxon>Harpellales</taxon>
        <taxon>Legeriomycetaceae</taxon>
        <taxon>Smittium</taxon>
    </lineage>
</organism>
<feature type="domain" description="ABC transporter" evidence="10">
    <location>
        <begin position="152"/>
        <end position="375"/>
    </location>
</feature>
<dbReference type="PROSITE" id="PS50929">
    <property type="entry name" value="ABC_TM1F"/>
    <property type="match status" value="1"/>
</dbReference>
<evidence type="ECO:0000259" key="10">
    <source>
        <dbReference type="PROSITE" id="PS50893"/>
    </source>
</evidence>
<dbReference type="FunFam" id="3.40.50.300:FF:000997">
    <property type="entry name" value="Multidrug resistance-associated protein 1"/>
    <property type="match status" value="1"/>
</dbReference>
<name>A0A1R0GPQ7_9FUNG</name>
<dbReference type="PANTHER" id="PTHR24223:SF443">
    <property type="entry name" value="MULTIDRUG-RESISTANCE LIKE PROTEIN 1, ISOFORM I"/>
    <property type="match status" value="1"/>
</dbReference>
<dbReference type="GO" id="GO:0016887">
    <property type="term" value="F:ATP hydrolysis activity"/>
    <property type="evidence" value="ECO:0007669"/>
    <property type="project" value="InterPro"/>
</dbReference>
<evidence type="ECO:0000256" key="3">
    <source>
        <dbReference type="ARBA" id="ARBA00022692"/>
    </source>
</evidence>
<dbReference type="InterPro" id="IPR027417">
    <property type="entry name" value="P-loop_NTPase"/>
</dbReference>
<keyword evidence="2" id="KW-0813">Transport</keyword>
<dbReference type="CDD" id="cd18580">
    <property type="entry name" value="ABC_6TM_ABCC_D2"/>
    <property type="match status" value="1"/>
</dbReference>
<evidence type="ECO:0000256" key="4">
    <source>
        <dbReference type="ARBA" id="ARBA00022737"/>
    </source>
</evidence>
<comment type="caution">
    <text evidence="12">The sequence shown here is derived from an EMBL/GenBank/DDBJ whole genome shotgun (WGS) entry which is preliminary data.</text>
</comment>
<dbReference type="SMART" id="SM00382">
    <property type="entry name" value="AAA"/>
    <property type="match status" value="2"/>
</dbReference>
<dbReference type="Proteomes" id="UP000187455">
    <property type="component" value="Unassembled WGS sequence"/>
</dbReference>
<dbReference type="GO" id="GO:0140359">
    <property type="term" value="F:ABC-type transporter activity"/>
    <property type="evidence" value="ECO:0007669"/>
    <property type="project" value="InterPro"/>
</dbReference>
<dbReference type="EMBL" id="LSSL01005377">
    <property type="protein sequence ID" value="OLY78875.1"/>
    <property type="molecule type" value="Genomic_DNA"/>
</dbReference>
<dbReference type="GO" id="GO:0000329">
    <property type="term" value="C:fungal-type vacuole membrane"/>
    <property type="evidence" value="ECO:0007669"/>
    <property type="project" value="UniProtKB-ARBA"/>
</dbReference>
<evidence type="ECO:0000313" key="13">
    <source>
        <dbReference type="Proteomes" id="UP000187455"/>
    </source>
</evidence>
<feature type="transmembrane region" description="Helical" evidence="9">
    <location>
        <begin position="586"/>
        <end position="606"/>
    </location>
</feature>
<gene>
    <name evidence="12" type="ORF">AYI68_g7064</name>
</gene>
<evidence type="ECO:0000313" key="12">
    <source>
        <dbReference type="EMBL" id="OLY78875.1"/>
    </source>
</evidence>
<feature type="transmembrane region" description="Helical" evidence="9">
    <location>
        <begin position="486"/>
        <end position="512"/>
    </location>
</feature>
<evidence type="ECO:0000256" key="9">
    <source>
        <dbReference type="SAM" id="Phobius"/>
    </source>
</evidence>
<dbReference type="PANTHER" id="PTHR24223">
    <property type="entry name" value="ATP-BINDING CASSETTE SUB-FAMILY C"/>
    <property type="match status" value="1"/>
</dbReference>
<feature type="transmembrane region" description="Helical" evidence="9">
    <location>
        <begin position="445"/>
        <end position="466"/>
    </location>
</feature>
<dbReference type="FunFam" id="3.40.50.300:FF:000163">
    <property type="entry name" value="Multidrug resistance-associated protein member 4"/>
    <property type="match status" value="1"/>
</dbReference>
<feature type="domain" description="ABC transmembrane type-1" evidence="11">
    <location>
        <begin position="445"/>
        <end position="731"/>
    </location>
</feature>
<dbReference type="SUPFAM" id="SSF52540">
    <property type="entry name" value="P-loop containing nucleoside triphosphate hydrolases"/>
    <property type="match status" value="2"/>
</dbReference>
<evidence type="ECO:0000256" key="7">
    <source>
        <dbReference type="ARBA" id="ARBA00022989"/>
    </source>
</evidence>
<evidence type="ECO:0000256" key="6">
    <source>
        <dbReference type="ARBA" id="ARBA00022840"/>
    </source>
</evidence>
<dbReference type="GO" id="GO:0005524">
    <property type="term" value="F:ATP binding"/>
    <property type="evidence" value="ECO:0007669"/>
    <property type="project" value="UniProtKB-KW"/>
</dbReference>
<evidence type="ECO:0000256" key="2">
    <source>
        <dbReference type="ARBA" id="ARBA00022448"/>
    </source>
</evidence>
<proteinExistence type="predicted"/>
<dbReference type="Gene3D" id="3.40.50.300">
    <property type="entry name" value="P-loop containing nucleotide triphosphate hydrolases"/>
    <property type="match status" value="2"/>
</dbReference>
<sequence length="1009" mass="112236">MELPALREYGYLGSIVFFVISITPNLVSLSTLAIYAFFDNESRGPLNTQLIFVTLSLLNNLRFSLTRAPMILSSVIEILYSIERLESFFNEPEFDKDAVIYENRNVNPDPSNKSSLIQISTETTGLLESLSYKQSPDFNSSLAHHPNQEYSIIMEHAKFFWDNESDFKLDINIRLGTNECVGIVGSIGSGKSSFISAIVGEMNKESGKAIINGSIAYSPQTPWIMNATLRENIVFGNAFDKDFYDLVVEACELQLDISFMPAGDFTEIGERGVTLSGGQKARVSLARAVYSRPDIILLDDTLSALDVTVGKRIFQKVIGPNGIMKRSTRVVVTHSMQYISIFDQILIMKNGKIAANGKHSVEIDSILREMNFLNSGDTFSPNTNECFVMETNDQKSLRKSLIDTNLQAQTSLKGSKLLTVEESQTSRVSRATYILFLKSCGLKNIGIAIFLLLMVSTNGILSNFTLKSWADNNDGDPSHKIPPEVFLAIYALFGFLVALSTSFLSFTVRAICSINSAKMTHSMMLSGIINSPMSFFYTTPIGRIINRFSSDQSLIDRMLPRNFLSWSTAIMSAMSSILVICFSFPVFIILVIPLIILYLVVQEYYLQTSRQLKRISSILLSPIYSHFTESVVGISTIRSFKQQDRFETENQDKLNRYLSASLTYSSLGRWQSLRIEGLGSLIVLISTLLGVIYIQLFGTIDASLAALSIVYSLQFTNALSRSVGAYCSIETNLISVERVYEYINLPSEFEDTPELLESKAENFKLGEGWPEIGNLNVDNLVVRYFKNTEPALKGVSLQIKGGEKIGVVGRTGSGKSTLASSLFRLIEPEEGKIFIDEVNTRSIELLSLRKNISIIPQESILVSGTLRYNLDPNDIYSDDELWRAIELVNLKEVVGSKSLEMMVLNDGANFSAGQKQLVCLARVILKKSKVLILDEATASVDLATEAIILNTIDKEFSDCTVITIAHRLETVVNCDKILYFDDGKVVESGSPSELLKNKDSLFYSLYNGL</sequence>
<dbReference type="CDD" id="cd03250">
    <property type="entry name" value="ABCC_MRP_domain1"/>
    <property type="match status" value="1"/>
</dbReference>
<reference evidence="12 13" key="1">
    <citation type="journal article" date="2016" name="Mol. Biol. Evol.">
        <title>Genome-Wide Survey of Gut Fungi (Harpellales) Reveals the First Horizontally Transferred Ubiquitin Gene from a Mosquito Host.</title>
        <authorList>
            <person name="Wang Y."/>
            <person name="White M.M."/>
            <person name="Kvist S."/>
            <person name="Moncalvo J.M."/>
        </authorList>
    </citation>
    <scope>NUCLEOTIDE SEQUENCE [LARGE SCALE GENOMIC DNA]</scope>
    <source>
        <strain evidence="12 13">ALG-7-W6</strain>
    </source>
</reference>
<keyword evidence="5" id="KW-0547">Nucleotide-binding</keyword>
<evidence type="ECO:0000256" key="1">
    <source>
        <dbReference type="ARBA" id="ARBA00004128"/>
    </source>
</evidence>
<dbReference type="InterPro" id="IPR011527">
    <property type="entry name" value="ABC1_TM_dom"/>
</dbReference>
<dbReference type="InterPro" id="IPR003593">
    <property type="entry name" value="AAA+_ATPase"/>
</dbReference>
<dbReference type="InterPro" id="IPR017871">
    <property type="entry name" value="ABC_transporter-like_CS"/>
</dbReference>
<dbReference type="PROSITE" id="PS00211">
    <property type="entry name" value="ABC_TRANSPORTER_1"/>
    <property type="match status" value="2"/>
</dbReference>
<keyword evidence="8 9" id="KW-0472">Membrane</keyword>
<dbReference type="OrthoDB" id="6500128at2759"/>
<feature type="transmembrane region" description="Helical" evidence="9">
    <location>
        <begin position="678"/>
        <end position="698"/>
    </location>
</feature>
<comment type="subcellular location">
    <subcellularLocation>
        <location evidence="1">Vacuole membrane</location>
        <topology evidence="1">Multi-pass membrane protein</topology>
    </subcellularLocation>
</comment>
<keyword evidence="6" id="KW-0067">ATP-binding</keyword>
<dbReference type="SUPFAM" id="SSF90123">
    <property type="entry name" value="ABC transporter transmembrane region"/>
    <property type="match status" value="1"/>
</dbReference>
<keyword evidence="4" id="KW-0677">Repeat</keyword>
<dbReference type="InterPro" id="IPR050173">
    <property type="entry name" value="ABC_transporter_C-like"/>
</dbReference>
<dbReference type="FunFam" id="1.20.1560.10:FF:000013">
    <property type="entry name" value="ABC transporter C family member 2"/>
    <property type="match status" value="1"/>
</dbReference>
<dbReference type="Gene3D" id="1.20.1560.10">
    <property type="entry name" value="ABC transporter type 1, transmembrane domain"/>
    <property type="match status" value="2"/>
</dbReference>
<evidence type="ECO:0000259" key="11">
    <source>
        <dbReference type="PROSITE" id="PS50929"/>
    </source>
</evidence>
<dbReference type="CDD" id="cd03244">
    <property type="entry name" value="ABCC_MRP_domain2"/>
    <property type="match status" value="1"/>
</dbReference>